<evidence type="ECO:0000256" key="5">
    <source>
        <dbReference type="ARBA" id="ARBA00023015"/>
    </source>
</evidence>
<evidence type="ECO:0000256" key="4">
    <source>
        <dbReference type="ARBA" id="ARBA00023012"/>
    </source>
</evidence>
<dbReference type="Pfam" id="PF00072">
    <property type="entry name" value="Response_reg"/>
    <property type="match status" value="1"/>
</dbReference>
<dbReference type="GO" id="GO:0003700">
    <property type="term" value="F:DNA-binding transcription factor activity"/>
    <property type="evidence" value="ECO:0007669"/>
    <property type="project" value="InterPro"/>
</dbReference>
<evidence type="ECO:0000256" key="6">
    <source>
        <dbReference type="ARBA" id="ARBA00023125"/>
    </source>
</evidence>
<dbReference type="PROSITE" id="PS00041">
    <property type="entry name" value="HTH_ARAC_FAMILY_1"/>
    <property type="match status" value="1"/>
</dbReference>
<dbReference type="SMART" id="SM00342">
    <property type="entry name" value="HTH_ARAC"/>
    <property type="match status" value="1"/>
</dbReference>
<keyword evidence="3 8" id="KW-0597">Phosphoprotein</keyword>
<dbReference type="CDD" id="cd17536">
    <property type="entry name" value="REC_YesN-like"/>
    <property type="match status" value="1"/>
</dbReference>
<dbReference type="PROSITE" id="PS01124">
    <property type="entry name" value="HTH_ARAC_FAMILY_2"/>
    <property type="match status" value="1"/>
</dbReference>
<keyword evidence="7" id="KW-0804">Transcription</keyword>
<comment type="subcellular location">
    <subcellularLocation>
        <location evidence="1">Cytoplasm</location>
    </subcellularLocation>
</comment>
<dbReference type="GO" id="GO:0043565">
    <property type="term" value="F:sequence-specific DNA binding"/>
    <property type="evidence" value="ECO:0007669"/>
    <property type="project" value="InterPro"/>
</dbReference>
<keyword evidence="4" id="KW-0902">Two-component regulatory system</keyword>
<dbReference type="PANTHER" id="PTHR42713">
    <property type="entry name" value="HISTIDINE KINASE-RELATED"/>
    <property type="match status" value="1"/>
</dbReference>
<proteinExistence type="predicted"/>
<dbReference type="InterPro" id="IPR018060">
    <property type="entry name" value="HTH_AraC"/>
</dbReference>
<dbReference type="Pfam" id="PF12833">
    <property type="entry name" value="HTH_18"/>
    <property type="match status" value="1"/>
</dbReference>
<organism evidence="11 12">
    <name type="scientific">Paenibacillus abyssi</name>
    <dbReference type="NCBI Taxonomy" id="1340531"/>
    <lineage>
        <taxon>Bacteria</taxon>
        <taxon>Bacillati</taxon>
        <taxon>Bacillota</taxon>
        <taxon>Bacilli</taxon>
        <taxon>Bacillales</taxon>
        <taxon>Paenibacillaceae</taxon>
        <taxon>Paenibacillus</taxon>
    </lineage>
</organism>
<evidence type="ECO:0000313" key="11">
    <source>
        <dbReference type="EMBL" id="GGF94879.1"/>
    </source>
</evidence>
<evidence type="ECO:0000256" key="7">
    <source>
        <dbReference type="ARBA" id="ARBA00023163"/>
    </source>
</evidence>
<dbReference type="InterPro" id="IPR018062">
    <property type="entry name" value="HTH_AraC-typ_CS"/>
</dbReference>
<dbReference type="Proteomes" id="UP000644756">
    <property type="component" value="Unassembled WGS sequence"/>
</dbReference>
<dbReference type="SMART" id="SM00448">
    <property type="entry name" value="REC"/>
    <property type="match status" value="1"/>
</dbReference>
<feature type="modified residue" description="4-aspartylphosphate" evidence="8">
    <location>
        <position position="55"/>
    </location>
</feature>
<keyword evidence="5" id="KW-0805">Transcription regulation</keyword>
<dbReference type="GO" id="GO:0005737">
    <property type="term" value="C:cytoplasm"/>
    <property type="evidence" value="ECO:0007669"/>
    <property type="project" value="UniProtKB-SubCell"/>
</dbReference>
<evidence type="ECO:0000256" key="3">
    <source>
        <dbReference type="ARBA" id="ARBA00022553"/>
    </source>
</evidence>
<dbReference type="InterPro" id="IPR011006">
    <property type="entry name" value="CheY-like_superfamily"/>
</dbReference>
<dbReference type="RefSeq" id="WP_188529671.1">
    <property type="nucleotide sequence ID" value="NZ_BMGR01000003.1"/>
</dbReference>
<protein>
    <submittedName>
        <fullName evidence="11">AraC family transcriptional regulator</fullName>
    </submittedName>
</protein>
<accession>A0A917CPH5</accession>
<sequence>MHKVLLVDDELFVRKGLMNLIDWKSLGYEICGEAESGQEALDIMEQVSPDLVITDIRMPVLDGLDLIRTVTTEWRKVPVFIIISGYHDFKYAQQALRYNVHDYLLKPIDEVELENTLKKLVGTISAKKLTGLTGNKLAAGSVLESLIKGDFREEDAGQYAAALHMEEESRYAYVLAEIHPKGMDGAQTDWSVKEVAAALQEIVDRTDCEIPSYEHDPGLYGLLLDTKRLAKGDSKLEAIYRSVHAALSRAKDAPVTLYVGKTVELLHDVKESYRSASKALSYKYAEDGAAVIDIGRMQETPLYYFDIEPAMYTKLFEHIEENDKEAYLSVIDNLFAEFKEKRFASNAVSNTITRCVIGVIKIIRDMESDEKGLESLPGIMEWQNRHVRLQELKQLFTHFIYEASAYIAELRREQSKGGIEKIKKYIETNYNENISLKSIAAKFFMNPVYLGQLFRKTYGVYFNDFLLGLRVQEAKKLLRVTDLRMYEVAERVGFQSADYFVTQFEKLEKLTPTEYRNKLINKL</sequence>
<dbReference type="Gene3D" id="1.10.10.60">
    <property type="entry name" value="Homeodomain-like"/>
    <property type="match status" value="2"/>
</dbReference>
<evidence type="ECO:0000256" key="2">
    <source>
        <dbReference type="ARBA" id="ARBA00022490"/>
    </source>
</evidence>
<dbReference type="SUPFAM" id="SSF52172">
    <property type="entry name" value="CheY-like"/>
    <property type="match status" value="1"/>
</dbReference>
<keyword evidence="2" id="KW-0963">Cytoplasm</keyword>
<dbReference type="AlphaFoldDB" id="A0A917CPH5"/>
<gene>
    <name evidence="11" type="ORF">GCM10010916_10320</name>
</gene>
<dbReference type="InterPro" id="IPR009057">
    <property type="entry name" value="Homeodomain-like_sf"/>
</dbReference>
<evidence type="ECO:0000256" key="1">
    <source>
        <dbReference type="ARBA" id="ARBA00004496"/>
    </source>
</evidence>
<dbReference type="InterPro" id="IPR051552">
    <property type="entry name" value="HptR"/>
</dbReference>
<feature type="domain" description="HTH araC/xylS-type" evidence="9">
    <location>
        <begin position="420"/>
        <end position="518"/>
    </location>
</feature>
<name>A0A917CPH5_9BACL</name>
<dbReference type="Gene3D" id="3.40.50.2300">
    <property type="match status" value="1"/>
</dbReference>
<dbReference type="Pfam" id="PF17853">
    <property type="entry name" value="GGDEF_2"/>
    <property type="match status" value="1"/>
</dbReference>
<evidence type="ECO:0000256" key="8">
    <source>
        <dbReference type="PROSITE-ProRule" id="PRU00169"/>
    </source>
</evidence>
<dbReference type="EMBL" id="BMGR01000003">
    <property type="protein sequence ID" value="GGF94879.1"/>
    <property type="molecule type" value="Genomic_DNA"/>
</dbReference>
<reference evidence="11" key="2">
    <citation type="submission" date="2020-09" db="EMBL/GenBank/DDBJ databases">
        <authorList>
            <person name="Sun Q."/>
            <person name="Zhou Y."/>
        </authorList>
    </citation>
    <scope>NUCLEOTIDE SEQUENCE</scope>
    <source>
        <strain evidence="11">CGMCC 1.12987</strain>
    </source>
</reference>
<dbReference type="PROSITE" id="PS50110">
    <property type="entry name" value="RESPONSE_REGULATORY"/>
    <property type="match status" value="1"/>
</dbReference>
<reference evidence="11" key="1">
    <citation type="journal article" date="2014" name="Int. J. Syst. Evol. Microbiol.">
        <title>Complete genome sequence of Corynebacterium casei LMG S-19264T (=DSM 44701T), isolated from a smear-ripened cheese.</title>
        <authorList>
            <consortium name="US DOE Joint Genome Institute (JGI-PGF)"/>
            <person name="Walter F."/>
            <person name="Albersmeier A."/>
            <person name="Kalinowski J."/>
            <person name="Ruckert C."/>
        </authorList>
    </citation>
    <scope>NUCLEOTIDE SEQUENCE</scope>
    <source>
        <strain evidence="11">CGMCC 1.12987</strain>
    </source>
</reference>
<feature type="domain" description="Response regulatory" evidence="10">
    <location>
        <begin position="3"/>
        <end position="121"/>
    </location>
</feature>
<evidence type="ECO:0000313" key="12">
    <source>
        <dbReference type="Proteomes" id="UP000644756"/>
    </source>
</evidence>
<keyword evidence="12" id="KW-1185">Reference proteome</keyword>
<keyword evidence="6" id="KW-0238">DNA-binding</keyword>
<dbReference type="PANTHER" id="PTHR42713:SF3">
    <property type="entry name" value="TRANSCRIPTIONAL REGULATORY PROTEIN HPTR"/>
    <property type="match status" value="1"/>
</dbReference>
<evidence type="ECO:0000259" key="9">
    <source>
        <dbReference type="PROSITE" id="PS01124"/>
    </source>
</evidence>
<dbReference type="GO" id="GO:0000160">
    <property type="term" value="P:phosphorelay signal transduction system"/>
    <property type="evidence" value="ECO:0007669"/>
    <property type="project" value="UniProtKB-KW"/>
</dbReference>
<dbReference type="SUPFAM" id="SSF46689">
    <property type="entry name" value="Homeodomain-like"/>
    <property type="match status" value="2"/>
</dbReference>
<evidence type="ECO:0000259" key="10">
    <source>
        <dbReference type="PROSITE" id="PS50110"/>
    </source>
</evidence>
<dbReference type="InterPro" id="IPR041522">
    <property type="entry name" value="CdaR_GGDEF"/>
</dbReference>
<comment type="caution">
    <text evidence="11">The sequence shown here is derived from an EMBL/GenBank/DDBJ whole genome shotgun (WGS) entry which is preliminary data.</text>
</comment>
<dbReference type="InterPro" id="IPR001789">
    <property type="entry name" value="Sig_transdc_resp-reg_receiver"/>
</dbReference>